<evidence type="ECO:0000256" key="1">
    <source>
        <dbReference type="SAM" id="MobiDB-lite"/>
    </source>
</evidence>
<sequence>MTSDTTAILPEDMALAIARSKTLVDSFTHPRSQLVQLYVYLSAFPRDRLFIKILFVIIFASEAAQTATLTRNLLTTRGDGAGNVIFVLDPPLNSTQPSFVIKTGIVAFLGQSFSAWRIWILSRSRVMVALVIILSLLSTVSTFVGASQMLRLGTVNLPKTITTSIWAASSALCDTTIAVCMCRILLPGTRNVTTTRNLIRRILWLTVTTGTLTALAAFTALILLLSFPRADLFVPVILLIGKVEANSYFAVLNSRIRLRSASASSMDHGAFEANLSVSPRSEREEVALASFSVRQEEDGPGEGTKSRDLEAGFTETVR</sequence>
<dbReference type="Proteomes" id="UP001465976">
    <property type="component" value="Unassembled WGS sequence"/>
</dbReference>
<keyword evidence="2" id="KW-0472">Membrane</keyword>
<reference evidence="4 5" key="1">
    <citation type="submission" date="2024-02" db="EMBL/GenBank/DDBJ databases">
        <title>A draft genome for the cacao thread blight pathogen Marasmius crinis-equi.</title>
        <authorList>
            <person name="Cohen S.P."/>
            <person name="Baruah I.K."/>
            <person name="Amoako-Attah I."/>
            <person name="Bukari Y."/>
            <person name="Meinhardt L.W."/>
            <person name="Bailey B.A."/>
        </authorList>
    </citation>
    <scope>NUCLEOTIDE SEQUENCE [LARGE SCALE GENOMIC DNA]</scope>
    <source>
        <strain evidence="4 5">GH-76</strain>
    </source>
</reference>
<feature type="transmembrane region" description="Helical" evidence="2">
    <location>
        <begin position="99"/>
        <end position="119"/>
    </location>
</feature>
<gene>
    <name evidence="4" type="ORF">V5O48_008775</name>
</gene>
<protein>
    <recommendedName>
        <fullName evidence="3">DUF6534 domain-containing protein</fullName>
    </recommendedName>
</protein>
<name>A0ABR3FDL6_9AGAR</name>
<feature type="transmembrane region" description="Helical" evidence="2">
    <location>
        <begin position="49"/>
        <end position="67"/>
    </location>
</feature>
<feature type="transmembrane region" description="Helical" evidence="2">
    <location>
        <begin position="232"/>
        <end position="252"/>
    </location>
</feature>
<feature type="transmembrane region" description="Helical" evidence="2">
    <location>
        <begin position="126"/>
        <end position="145"/>
    </location>
</feature>
<dbReference type="PANTHER" id="PTHR40465">
    <property type="entry name" value="CHROMOSOME 1, WHOLE GENOME SHOTGUN SEQUENCE"/>
    <property type="match status" value="1"/>
</dbReference>
<feature type="transmembrane region" description="Helical" evidence="2">
    <location>
        <begin position="165"/>
        <end position="186"/>
    </location>
</feature>
<dbReference type="InterPro" id="IPR045339">
    <property type="entry name" value="DUF6534"/>
</dbReference>
<keyword evidence="2" id="KW-0812">Transmembrane</keyword>
<dbReference type="EMBL" id="JBAHYK010000533">
    <property type="protein sequence ID" value="KAL0573182.1"/>
    <property type="molecule type" value="Genomic_DNA"/>
</dbReference>
<evidence type="ECO:0000313" key="4">
    <source>
        <dbReference type="EMBL" id="KAL0573182.1"/>
    </source>
</evidence>
<dbReference type="PANTHER" id="PTHR40465:SF1">
    <property type="entry name" value="DUF6534 DOMAIN-CONTAINING PROTEIN"/>
    <property type="match status" value="1"/>
</dbReference>
<proteinExistence type="predicted"/>
<feature type="region of interest" description="Disordered" evidence="1">
    <location>
        <begin position="279"/>
        <end position="318"/>
    </location>
</feature>
<comment type="caution">
    <text evidence="4">The sequence shown here is derived from an EMBL/GenBank/DDBJ whole genome shotgun (WGS) entry which is preliminary data.</text>
</comment>
<keyword evidence="5" id="KW-1185">Reference proteome</keyword>
<evidence type="ECO:0000259" key="3">
    <source>
        <dbReference type="Pfam" id="PF20152"/>
    </source>
</evidence>
<evidence type="ECO:0000313" key="5">
    <source>
        <dbReference type="Proteomes" id="UP001465976"/>
    </source>
</evidence>
<evidence type="ECO:0000256" key="2">
    <source>
        <dbReference type="SAM" id="Phobius"/>
    </source>
</evidence>
<organism evidence="4 5">
    <name type="scientific">Marasmius crinis-equi</name>
    <dbReference type="NCBI Taxonomy" id="585013"/>
    <lineage>
        <taxon>Eukaryota</taxon>
        <taxon>Fungi</taxon>
        <taxon>Dikarya</taxon>
        <taxon>Basidiomycota</taxon>
        <taxon>Agaricomycotina</taxon>
        <taxon>Agaricomycetes</taxon>
        <taxon>Agaricomycetidae</taxon>
        <taxon>Agaricales</taxon>
        <taxon>Marasmiineae</taxon>
        <taxon>Marasmiaceae</taxon>
        <taxon>Marasmius</taxon>
    </lineage>
</organism>
<dbReference type="Pfam" id="PF20152">
    <property type="entry name" value="DUF6534"/>
    <property type="match status" value="1"/>
</dbReference>
<keyword evidence="2" id="KW-1133">Transmembrane helix</keyword>
<feature type="transmembrane region" description="Helical" evidence="2">
    <location>
        <begin position="202"/>
        <end position="226"/>
    </location>
</feature>
<accession>A0ABR3FDL6</accession>
<feature type="domain" description="DUF6534" evidence="3">
    <location>
        <begin position="170"/>
        <end position="255"/>
    </location>
</feature>